<evidence type="ECO:0000313" key="3">
    <source>
        <dbReference type="Proteomes" id="UP001551011"/>
    </source>
</evidence>
<accession>A0ABV3ACE0</accession>
<dbReference type="RefSeq" id="WP_199820030.1">
    <property type="nucleotide sequence ID" value="NZ_JBEXDP010000051.1"/>
</dbReference>
<reference evidence="2 3" key="1">
    <citation type="submission" date="2024-06" db="EMBL/GenBank/DDBJ databases">
        <title>The Natural Products Discovery Center: Release of the First 8490 Sequenced Strains for Exploring Actinobacteria Biosynthetic Diversity.</title>
        <authorList>
            <person name="Kalkreuter E."/>
            <person name="Kautsar S.A."/>
            <person name="Yang D."/>
            <person name="Bader C.D."/>
            <person name="Teijaro C.N."/>
            <person name="Fluegel L."/>
            <person name="Davis C.M."/>
            <person name="Simpson J.R."/>
            <person name="Lauterbach L."/>
            <person name="Steele A.D."/>
            <person name="Gui C."/>
            <person name="Meng S."/>
            <person name="Li G."/>
            <person name="Viehrig K."/>
            <person name="Ye F."/>
            <person name="Su P."/>
            <person name="Kiefer A.F."/>
            <person name="Nichols A."/>
            <person name="Cepeda A.J."/>
            <person name="Yan W."/>
            <person name="Fan B."/>
            <person name="Jiang Y."/>
            <person name="Adhikari A."/>
            <person name="Zheng C.-J."/>
            <person name="Schuster L."/>
            <person name="Cowan T.M."/>
            <person name="Smanski M.J."/>
            <person name="Chevrette M.G."/>
            <person name="De Carvalho L.P.S."/>
            <person name="Shen B."/>
        </authorList>
    </citation>
    <scope>NUCLEOTIDE SEQUENCE [LARGE SCALE GENOMIC DNA]</scope>
    <source>
        <strain evidence="2 3">NPDC020594</strain>
    </source>
</reference>
<keyword evidence="3" id="KW-1185">Reference proteome</keyword>
<dbReference type="Proteomes" id="UP001551011">
    <property type="component" value="Unassembled WGS sequence"/>
</dbReference>
<protein>
    <submittedName>
        <fullName evidence="2">Uncharacterized protein</fullName>
    </submittedName>
</protein>
<sequence length="77" mass="8179">MPTRVTRSSAGAPPLPAGPAPNAAMIQSFFCREGEPVPAEEAGDLFREGMPRVGRATGKAEREWLREALDVLSRAGS</sequence>
<proteinExistence type="predicted"/>
<name>A0ABV3ACE0_9ACTN</name>
<dbReference type="EMBL" id="JBFAEG010000015">
    <property type="protein sequence ID" value="MEU5709554.1"/>
    <property type="molecule type" value="Genomic_DNA"/>
</dbReference>
<evidence type="ECO:0000313" key="2">
    <source>
        <dbReference type="EMBL" id="MEU5709554.1"/>
    </source>
</evidence>
<comment type="caution">
    <text evidence="2">The sequence shown here is derived from an EMBL/GenBank/DDBJ whole genome shotgun (WGS) entry which is preliminary data.</text>
</comment>
<organism evidence="2 3">
    <name type="scientific">Streptomyces flaveolus</name>
    <dbReference type="NCBI Taxonomy" id="67297"/>
    <lineage>
        <taxon>Bacteria</taxon>
        <taxon>Bacillati</taxon>
        <taxon>Actinomycetota</taxon>
        <taxon>Actinomycetes</taxon>
        <taxon>Kitasatosporales</taxon>
        <taxon>Streptomycetaceae</taxon>
        <taxon>Streptomyces</taxon>
    </lineage>
</organism>
<feature type="region of interest" description="Disordered" evidence="1">
    <location>
        <begin position="1"/>
        <end position="20"/>
    </location>
</feature>
<evidence type="ECO:0000256" key="1">
    <source>
        <dbReference type="SAM" id="MobiDB-lite"/>
    </source>
</evidence>
<gene>
    <name evidence="2" type="ORF">AB0H04_22215</name>
</gene>